<dbReference type="Proteomes" id="UP000261580">
    <property type="component" value="Unassembled WGS sequence"/>
</dbReference>
<evidence type="ECO:0000313" key="1">
    <source>
        <dbReference type="Ensembl" id="ENSNBRP00000024605.1"/>
    </source>
</evidence>
<dbReference type="Bgee" id="ENSNBRG00000018819">
    <property type="expression patterns" value="Expressed in zone of skin and 4 other cell types or tissues"/>
</dbReference>
<keyword evidence="2" id="KW-1185">Reference proteome</keyword>
<proteinExistence type="predicted"/>
<dbReference type="STRING" id="32507.ENSNBRP00000024605"/>
<dbReference type="OMA" id="LNMCHIC"/>
<reference evidence="1" key="2">
    <citation type="submission" date="2025-09" db="UniProtKB">
        <authorList>
            <consortium name="Ensembl"/>
        </authorList>
    </citation>
    <scope>IDENTIFICATION</scope>
</reference>
<name>A0A3Q4HM80_NEOBR</name>
<sequence>MSAESGDHTVLVLLDLTSAFDTVNHTILISRLRDLVGMSGSVLDWFSSYISERSFSVSANHANHVGIYRVIVILSFFSNIKQWLNNNCLQLNLAKTETLIIAPDSRDLWMIISLNMCHICSQVSHSLYKQYFIASKQILGKRV</sequence>
<dbReference type="PANTHER" id="PTHR33332">
    <property type="entry name" value="REVERSE TRANSCRIPTASE DOMAIN-CONTAINING PROTEIN"/>
    <property type="match status" value="1"/>
</dbReference>
<dbReference type="AlphaFoldDB" id="A0A3Q4HM80"/>
<reference evidence="1" key="1">
    <citation type="submission" date="2025-08" db="UniProtKB">
        <authorList>
            <consortium name="Ensembl"/>
        </authorList>
    </citation>
    <scope>IDENTIFICATION</scope>
</reference>
<protein>
    <submittedName>
        <fullName evidence="1">Uncharacterized protein</fullName>
    </submittedName>
</protein>
<dbReference type="Ensembl" id="ENSNBRT00000025253.1">
    <property type="protein sequence ID" value="ENSNBRP00000024605.1"/>
    <property type="gene ID" value="ENSNBRG00000018819.1"/>
</dbReference>
<dbReference type="GeneTree" id="ENSGT01060000252886"/>
<organism evidence="1 2">
    <name type="scientific">Neolamprologus brichardi</name>
    <name type="common">Fairy cichlid</name>
    <name type="synonym">Lamprologus brichardi</name>
    <dbReference type="NCBI Taxonomy" id="32507"/>
    <lineage>
        <taxon>Eukaryota</taxon>
        <taxon>Metazoa</taxon>
        <taxon>Chordata</taxon>
        <taxon>Craniata</taxon>
        <taxon>Vertebrata</taxon>
        <taxon>Euteleostomi</taxon>
        <taxon>Actinopterygii</taxon>
        <taxon>Neopterygii</taxon>
        <taxon>Teleostei</taxon>
        <taxon>Neoteleostei</taxon>
        <taxon>Acanthomorphata</taxon>
        <taxon>Ovalentaria</taxon>
        <taxon>Cichlomorphae</taxon>
        <taxon>Cichliformes</taxon>
        <taxon>Cichlidae</taxon>
        <taxon>African cichlids</taxon>
        <taxon>Pseudocrenilabrinae</taxon>
        <taxon>Lamprologini</taxon>
        <taxon>Neolamprologus</taxon>
    </lineage>
</organism>
<accession>A0A3Q4HM80</accession>
<evidence type="ECO:0000313" key="2">
    <source>
        <dbReference type="Proteomes" id="UP000261580"/>
    </source>
</evidence>